<proteinExistence type="predicted"/>
<evidence type="ECO:0000313" key="3">
    <source>
        <dbReference type="Proteomes" id="UP001139125"/>
    </source>
</evidence>
<sequence>MKLLLDENIPHPLKKDLSQHEVFTVQDMGWQGKENGALLKLMLANGFDAFITADKNLQNQQNFINYSIPVLVLSVNRLTYQNISKLLKKLIAILNSKLPKGATIIELE</sequence>
<protein>
    <recommendedName>
        <fullName evidence="1">DUF5615 domain-containing protein</fullName>
    </recommendedName>
</protein>
<organism evidence="2 3">
    <name type="scientific">Gracilimonas sediminicola</name>
    <dbReference type="NCBI Taxonomy" id="2952158"/>
    <lineage>
        <taxon>Bacteria</taxon>
        <taxon>Pseudomonadati</taxon>
        <taxon>Balneolota</taxon>
        <taxon>Balneolia</taxon>
        <taxon>Balneolales</taxon>
        <taxon>Balneolaceae</taxon>
        <taxon>Gracilimonas</taxon>
    </lineage>
</organism>
<dbReference type="RefSeq" id="WP_255134937.1">
    <property type="nucleotide sequence ID" value="NZ_JANDBC010000002.1"/>
</dbReference>
<accession>A0A9X2RG06</accession>
<evidence type="ECO:0000259" key="1">
    <source>
        <dbReference type="Pfam" id="PF18480"/>
    </source>
</evidence>
<dbReference type="Pfam" id="PF18480">
    <property type="entry name" value="DUF5615"/>
    <property type="match status" value="1"/>
</dbReference>
<dbReference type="InterPro" id="IPR041049">
    <property type="entry name" value="DUF5615"/>
</dbReference>
<evidence type="ECO:0000313" key="2">
    <source>
        <dbReference type="EMBL" id="MCP9292062.1"/>
    </source>
</evidence>
<reference evidence="2" key="1">
    <citation type="submission" date="2022-06" db="EMBL/GenBank/DDBJ databases">
        <title>Gracilimonas sp. CAU 1638 isolated from sea sediment.</title>
        <authorList>
            <person name="Kim W."/>
        </authorList>
    </citation>
    <scope>NUCLEOTIDE SEQUENCE</scope>
    <source>
        <strain evidence="2">CAU 1638</strain>
    </source>
</reference>
<dbReference type="AlphaFoldDB" id="A0A9X2RG06"/>
<keyword evidence="3" id="KW-1185">Reference proteome</keyword>
<dbReference type="EMBL" id="JANDBC010000002">
    <property type="protein sequence ID" value="MCP9292062.1"/>
    <property type="molecule type" value="Genomic_DNA"/>
</dbReference>
<feature type="domain" description="DUF5615" evidence="1">
    <location>
        <begin position="1"/>
        <end position="105"/>
    </location>
</feature>
<comment type="caution">
    <text evidence="2">The sequence shown here is derived from an EMBL/GenBank/DDBJ whole genome shotgun (WGS) entry which is preliminary data.</text>
</comment>
<dbReference type="Proteomes" id="UP001139125">
    <property type="component" value="Unassembled WGS sequence"/>
</dbReference>
<gene>
    <name evidence="2" type="ORF">NM125_10780</name>
</gene>
<name>A0A9X2RG06_9BACT</name>